<feature type="transmembrane region" description="Helical" evidence="7">
    <location>
        <begin position="186"/>
        <end position="207"/>
    </location>
</feature>
<dbReference type="AlphaFoldDB" id="A0A2T5FVI7"/>
<sequence>MTAAYSFRPEERPTFPGSPFTPMHSGRRRLGYVAVALLVGIASTLGNGLVSVNVVNLSGALGTYAAETSWLPAIYVATNASANLMLVKARAQFGIPAITHGLLIAYALAGLWQFAFPGFASAVLIRAICGMTAAALTTLTIYNLMQAFPVKLRPLALVFGIGIPQLGMPLARLFPVEMLALGNWQGLHLIELGLALVVLAAISAHPLPPSERSKAFEPLDFVTFGLILPAMTLLCGVLGQGRLLWWTDTPWLGWALAAAVPLFAAAILIEYGRSRPLLQLDWIGSLDIMRFAAVAMMVRMALAEQTYGAVGLLTSGGLTNDQLHRLFIIVAGAMVLGTVTAAMTLSERRLPYQVMAAALIIALGAWLDTDATNITRPAQLYWSQALIAFGSTLFLGPALLYGFLRMVRRGADHLVSFIVLFSVTQNVGGLAGSALLGTYQVASARAHAGALSEHLLAADPLVAARIQGGAATIAAVIADPARQSAQGAALLAQAMTREANILAYNDVFQLVAALALLTALYVGYRILIYAARRRRQALAET</sequence>
<dbReference type="OrthoDB" id="5314453at2"/>
<keyword evidence="3 7" id="KW-0812">Transmembrane</keyword>
<reference evidence="8 9" key="1">
    <citation type="submission" date="2017-09" db="EMBL/GenBank/DDBJ databases">
        <title>Sphingomonas panjinensis sp.nov., isolated from oil-contaminated soil.</title>
        <authorList>
            <person name="Wang L."/>
            <person name="Chen L."/>
        </authorList>
    </citation>
    <scope>NUCLEOTIDE SEQUENCE [LARGE SCALE GENOMIC DNA]</scope>
    <source>
        <strain evidence="8 9">FW-11</strain>
    </source>
</reference>
<evidence type="ECO:0000256" key="2">
    <source>
        <dbReference type="ARBA" id="ARBA00022448"/>
    </source>
</evidence>
<feature type="region of interest" description="Disordered" evidence="6">
    <location>
        <begin position="1"/>
        <end position="22"/>
    </location>
</feature>
<feature type="transmembrane region" description="Helical" evidence="7">
    <location>
        <begin position="219"/>
        <end position="239"/>
    </location>
</feature>
<accession>A0A2T5FVI7</accession>
<dbReference type="GO" id="GO:0016020">
    <property type="term" value="C:membrane"/>
    <property type="evidence" value="ECO:0007669"/>
    <property type="project" value="UniProtKB-SubCell"/>
</dbReference>
<evidence type="ECO:0000256" key="3">
    <source>
        <dbReference type="ARBA" id="ARBA00022692"/>
    </source>
</evidence>
<dbReference type="EMBL" id="NWBU01000010">
    <property type="protein sequence ID" value="PTQ09791.1"/>
    <property type="molecule type" value="Genomic_DNA"/>
</dbReference>
<keyword evidence="9" id="KW-1185">Reference proteome</keyword>
<feature type="transmembrane region" description="Helical" evidence="7">
    <location>
        <begin position="283"/>
        <end position="302"/>
    </location>
</feature>
<feature type="transmembrane region" description="Helical" evidence="7">
    <location>
        <begin position="414"/>
        <end position="436"/>
    </location>
</feature>
<dbReference type="PANTHER" id="PTHR42718:SF9">
    <property type="entry name" value="MAJOR FACILITATOR SUPERFAMILY MULTIDRUG TRANSPORTER MFSC"/>
    <property type="match status" value="1"/>
</dbReference>
<feature type="transmembrane region" description="Helical" evidence="7">
    <location>
        <begin position="251"/>
        <end position="271"/>
    </location>
</feature>
<protein>
    <submittedName>
        <fullName evidence="8">MFS transporter</fullName>
    </submittedName>
</protein>
<dbReference type="PANTHER" id="PTHR42718">
    <property type="entry name" value="MAJOR FACILITATOR SUPERFAMILY MULTIDRUG TRANSPORTER MFSC"/>
    <property type="match status" value="1"/>
</dbReference>
<keyword evidence="4 7" id="KW-1133">Transmembrane helix</keyword>
<keyword evidence="5 7" id="KW-0472">Membrane</keyword>
<feature type="transmembrane region" description="Helical" evidence="7">
    <location>
        <begin position="350"/>
        <end position="367"/>
    </location>
</feature>
<comment type="caution">
    <text evidence="8">The sequence shown here is derived from an EMBL/GenBank/DDBJ whole genome shotgun (WGS) entry which is preliminary data.</text>
</comment>
<feature type="transmembrane region" description="Helical" evidence="7">
    <location>
        <begin position="30"/>
        <end position="50"/>
    </location>
</feature>
<dbReference type="InterPro" id="IPR036259">
    <property type="entry name" value="MFS_trans_sf"/>
</dbReference>
<gene>
    <name evidence="8" type="ORF">CLG96_11465</name>
</gene>
<feature type="transmembrane region" description="Helical" evidence="7">
    <location>
        <begin position="118"/>
        <end position="142"/>
    </location>
</feature>
<dbReference type="SUPFAM" id="SSF103473">
    <property type="entry name" value="MFS general substrate transporter"/>
    <property type="match status" value="1"/>
</dbReference>
<evidence type="ECO:0000256" key="5">
    <source>
        <dbReference type="ARBA" id="ARBA00023136"/>
    </source>
</evidence>
<feature type="transmembrane region" description="Helical" evidence="7">
    <location>
        <begin position="322"/>
        <end position="343"/>
    </location>
</feature>
<feature type="transmembrane region" description="Helical" evidence="7">
    <location>
        <begin position="70"/>
        <end position="86"/>
    </location>
</feature>
<evidence type="ECO:0000256" key="1">
    <source>
        <dbReference type="ARBA" id="ARBA00004141"/>
    </source>
</evidence>
<dbReference type="RefSeq" id="WP_107968145.1">
    <property type="nucleotide sequence ID" value="NZ_NWBU01000010.1"/>
</dbReference>
<name>A0A2T5FVI7_9SPHN</name>
<evidence type="ECO:0000313" key="8">
    <source>
        <dbReference type="EMBL" id="PTQ09791.1"/>
    </source>
</evidence>
<feature type="transmembrane region" description="Helical" evidence="7">
    <location>
        <begin position="379"/>
        <end position="402"/>
    </location>
</feature>
<proteinExistence type="predicted"/>
<evidence type="ECO:0000256" key="6">
    <source>
        <dbReference type="SAM" id="MobiDB-lite"/>
    </source>
</evidence>
<evidence type="ECO:0000313" key="9">
    <source>
        <dbReference type="Proteomes" id="UP000244162"/>
    </source>
</evidence>
<evidence type="ECO:0000256" key="7">
    <source>
        <dbReference type="SAM" id="Phobius"/>
    </source>
</evidence>
<feature type="transmembrane region" description="Helical" evidence="7">
    <location>
        <begin position="507"/>
        <end position="527"/>
    </location>
</feature>
<organism evidence="8 9">
    <name type="scientific">Sphingomonas oleivorans</name>
    <dbReference type="NCBI Taxonomy" id="1735121"/>
    <lineage>
        <taxon>Bacteria</taxon>
        <taxon>Pseudomonadati</taxon>
        <taxon>Pseudomonadota</taxon>
        <taxon>Alphaproteobacteria</taxon>
        <taxon>Sphingomonadales</taxon>
        <taxon>Sphingomonadaceae</taxon>
        <taxon>Sphingomonas</taxon>
    </lineage>
</organism>
<comment type="subcellular location">
    <subcellularLocation>
        <location evidence="1">Membrane</location>
        <topology evidence="1">Multi-pass membrane protein</topology>
    </subcellularLocation>
</comment>
<evidence type="ECO:0000256" key="4">
    <source>
        <dbReference type="ARBA" id="ARBA00022989"/>
    </source>
</evidence>
<dbReference type="Proteomes" id="UP000244162">
    <property type="component" value="Unassembled WGS sequence"/>
</dbReference>
<feature type="transmembrane region" description="Helical" evidence="7">
    <location>
        <begin position="93"/>
        <end position="112"/>
    </location>
</feature>
<feature type="transmembrane region" description="Helical" evidence="7">
    <location>
        <begin position="154"/>
        <end position="174"/>
    </location>
</feature>
<keyword evidence="2" id="KW-0813">Transport</keyword>